<dbReference type="SFLD" id="SFLDG01140">
    <property type="entry name" value="C2.B:_Phosphomannomutase_and_P"/>
    <property type="match status" value="1"/>
</dbReference>
<dbReference type="Gene3D" id="3.30.1240.10">
    <property type="match status" value="1"/>
</dbReference>
<dbReference type="GO" id="GO:0000287">
    <property type="term" value="F:magnesium ion binding"/>
    <property type="evidence" value="ECO:0007669"/>
    <property type="project" value="TreeGrafter"/>
</dbReference>
<dbReference type="InterPro" id="IPR023214">
    <property type="entry name" value="HAD_sf"/>
</dbReference>
<dbReference type="SFLD" id="SFLDS00003">
    <property type="entry name" value="Haloacid_Dehalogenase"/>
    <property type="match status" value="1"/>
</dbReference>
<feature type="compositionally biased region" description="Acidic residues" evidence="1">
    <location>
        <begin position="298"/>
        <end position="307"/>
    </location>
</feature>
<dbReference type="NCBIfam" id="TIGR01484">
    <property type="entry name" value="HAD-SF-IIB"/>
    <property type="match status" value="1"/>
</dbReference>
<dbReference type="GO" id="GO:0005829">
    <property type="term" value="C:cytosol"/>
    <property type="evidence" value="ECO:0007669"/>
    <property type="project" value="TreeGrafter"/>
</dbReference>
<dbReference type="RefSeq" id="WP_195173107.1">
    <property type="nucleotide sequence ID" value="NZ_CP062983.1"/>
</dbReference>
<feature type="region of interest" description="Disordered" evidence="1">
    <location>
        <begin position="275"/>
        <end position="316"/>
    </location>
</feature>
<dbReference type="PANTHER" id="PTHR10000">
    <property type="entry name" value="PHOSPHOSERINE PHOSPHATASE"/>
    <property type="match status" value="1"/>
</dbReference>
<dbReference type="EMBL" id="CP062983">
    <property type="protein sequence ID" value="QPC85044.1"/>
    <property type="molecule type" value="Genomic_DNA"/>
</dbReference>
<dbReference type="InterPro" id="IPR006379">
    <property type="entry name" value="HAD-SF_hydro_IIB"/>
</dbReference>
<protein>
    <submittedName>
        <fullName evidence="2">HAD family hydrolase</fullName>
    </submittedName>
</protein>
<sequence>MTTAQRESATKRKNIKLIVVDIDGTLLNDEHVLSDRNREALRKAIDSGIKVVIATGKSRGGNESVLAALNLDTPGIYVQGLMICDPQGGVLHQQTLDPALARRVITFAEQRGFDVVAYSGNRLVTKMSVQQVDEIAKYHEPVPEPIGPLVNHLGLIPMNKLLILGDPRKLKALRWQLEKQLDGQVSFTSTNVLNTLEVLPLGASKGKALKVLIHDMGIAPEHVMVIGDGENDIEMLKLAGFGVAVGNANPKLQAIADEIVSTNNESGVAEAIEKFILPDPKPEQPEATAKAEESTETEKDDAEASEELSEKPEDAS</sequence>
<evidence type="ECO:0000313" key="3">
    <source>
        <dbReference type="Proteomes" id="UP000594468"/>
    </source>
</evidence>
<reference evidence="2 3" key="1">
    <citation type="submission" date="2020-02" db="EMBL/GenBank/DDBJ databases">
        <authorList>
            <person name="Zheng R.K."/>
            <person name="Sun C.M."/>
        </authorList>
    </citation>
    <scope>NUCLEOTIDE SEQUENCE [LARGE SCALE GENOMIC DNA]</scope>
    <source>
        <strain evidence="3">rifampicinis</strain>
    </source>
</reference>
<dbReference type="NCBIfam" id="TIGR00099">
    <property type="entry name" value="Cof-subfamily"/>
    <property type="match status" value="1"/>
</dbReference>
<gene>
    <name evidence="2" type="ORF">G4Y79_11950</name>
</gene>
<accession>A0A7S8EDM9</accession>
<dbReference type="SUPFAM" id="SSF56784">
    <property type="entry name" value="HAD-like"/>
    <property type="match status" value="1"/>
</dbReference>
<name>A0A7S8EDM9_9CHLR</name>
<dbReference type="AlphaFoldDB" id="A0A7S8EDM9"/>
<evidence type="ECO:0000256" key="1">
    <source>
        <dbReference type="SAM" id="MobiDB-lite"/>
    </source>
</evidence>
<organism evidence="2 3">
    <name type="scientific">Phototrophicus methaneseepsis</name>
    <dbReference type="NCBI Taxonomy" id="2710758"/>
    <lineage>
        <taxon>Bacteria</taxon>
        <taxon>Bacillati</taxon>
        <taxon>Chloroflexota</taxon>
        <taxon>Candidatus Thermofontia</taxon>
        <taxon>Phototrophicales</taxon>
        <taxon>Phototrophicaceae</taxon>
        <taxon>Phototrophicus</taxon>
    </lineage>
</organism>
<dbReference type="Gene3D" id="3.40.50.1000">
    <property type="entry name" value="HAD superfamily/HAD-like"/>
    <property type="match status" value="1"/>
</dbReference>
<keyword evidence="3" id="KW-1185">Reference proteome</keyword>
<dbReference type="GO" id="GO:0016791">
    <property type="term" value="F:phosphatase activity"/>
    <property type="evidence" value="ECO:0007669"/>
    <property type="project" value="UniProtKB-ARBA"/>
</dbReference>
<evidence type="ECO:0000313" key="2">
    <source>
        <dbReference type="EMBL" id="QPC85044.1"/>
    </source>
</evidence>
<dbReference type="CDD" id="cd07516">
    <property type="entry name" value="HAD_Pase"/>
    <property type="match status" value="1"/>
</dbReference>
<keyword evidence="2" id="KW-0378">Hydrolase</keyword>
<dbReference type="PANTHER" id="PTHR10000:SF8">
    <property type="entry name" value="HAD SUPERFAMILY HYDROLASE-LIKE, TYPE 3"/>
    <property type="match status" value="1"/>
</dbReference>
<feature type="compositionally biased region" description="Basic and acidic residues" evidence="1">
    <location>
        <begin position="280"/>
        <end position="297"/>
    </location>
</feature>
<dbReference type="PROSITE" id="PS01228">
    <property type="entry name" value="COF_1"/>
    <property type="match status" value="1"/>
</dbReference>
<dbReference type="SFLD" id="SFLDG01144">
    <property type="entry name" value="C2.B.4:_PGP_Like"/>
    <property type="match status" value="1"/>
</dbReference>
<dbReference type="InterPro" id="IPR036412">
    <property type="entry name" value="HAD-like_sf"/>
</dbReference>
<dbReference type="Pfam" id="PF08282">
    <property type="entry name" value="Hydrolase_3"/>
    <property type="match status" value="1"/>
</dbReference>
<dbReference type="Proteomes" id="UP000594468">
    <property type="component" value="Chromosome"/>
</dbReference>
<dbReference type="InterPro" id="IPR000150">
    <property type="entry name" value="Cof"/>
</dbReference>
<dbReference type="KEGG" id="pmet:G4Y79_11950"/>
<proteinExistence type="predicted"/>